<dbReference type="EMBL" id="LM993668">
    <property type="protein sequence ID" value="VTZ81642.1"/>
    <property type="molecule type" value="Genomic_DNA"/>
</dbReference>
<feature type="domain" description="SUN" evidence="8">
    <location>
        <begin position="654"/>
        <end position="866"/>
    </location>
</feature>
<dbReference type="EMBL" id="LK934642">
    <property type="protein sequence ID" value="CDU20679.1"/>
    <property type="molecule type" value="Genomic_DNA"/>
</dbReference>
<keyword evidence="2 7" id="KW-0812">Transmembrane</keyword>
<dbReference type="InterPro" id="IPR012919">
    <property type="entry name" value="SUN_dom"/>
</dbReference>
<feature type="transmembrane region" description="Helical" evidence="7">
    <location>
        <begin position="167"/>
        <end position="191"/>
    </location>
</feature>
<dbReference type="PANTHER" id="PTHR12911">
    <property type="entry name" value="SAD1/UNC-84-LIKE PROTEIN-RELATED"/>
    <property type="match status" value="1"/>
</dbReference>
<dbReference type="Gene3D" id="2.60.120.260">
    <property type="entry name" value="Galactose-binding domain-like"/>
    <property type="match status" value="1"/>
</dbReference>
<dbReference type="KEGG" id="pyo:PY17X_1433100"/>
<dbReference type="GO" id="GO:0016020">
    <property type="term" value="C:membrane"/>
    <property type="evidence" value="ECO:0007669"/>
    <property type="project" value="UniProtKB-SubCell"/>
</dbReference>
<dbReference type="Pfam" id="PF07738">
    <property type="entry name" value="Sad1_UNC"/>
    <property type="match status" value="2"/>
</dbReference>
<comment type="subcellular location">
    <subcellularLocation>
        <location evidence="1">Membrane</location>
    </subcellularLocation>
</comment>
<dbReference type="GO" id="GO:0043495">
    <property type="term" value="F:protein-membrane adaptor activity"/>
    <property type="evidence" value="ECO:0007669"/>
    <property type="project" value="TreeGrafter"/>
</dbReference>
<dbReference type="AlphaFoldDB" id="A0A078KBX2"/>
<evidence type="ECO:0000256" key="7">
    <source>
        <dbReference type="SAM" id="Phobius"/>
    </source>
</evidence>
<evidence type="ECO:0000259" key="8">
    <source>
        <dbReference type="PROSITE" id="PS51469"/>
    </source>
</evidence>
<dbReference type="PANTHER" id="PTHR12911:SF8">
    <property type="entry name" value="KLAROID PROTEIN-RELATED"/>
    <property type="match status" value="1"/>
</dbReference>
<evidence type="ECO:0000256" key="2">
    <source>
        <dbReference type="ARBA" id="ARBA00022692"/>
    </source>
</evidence>
<dbReference type="InterPro" id="IPR045119">
    <property type="entry name" value="SUN1-5"/>
</dbReference>
<name>A0A078KBX2_PLAYE</name>
<reference evidence="11 12" key="1">
    <citation type="journal article" date="2014" name="BMC Biol.">
        <title>A comprehensive evaluation of rodent malaria parasite genomes and gene expression.</title>
        <authorList>
            <person name="Otto T.D."/>
            <person name="Bohme U."/>
            <person name="Jackson A.P."/>
            <person name="Hunt M."/>
            <person name="Franke-Fayard B."/>
            <person name="Hoeijmakers W.A."/>
            <person name="Religa A.A."/>
            <person name="Robertson L."/>
            <person name="Sanders M."/>
            <person name="Ogun S.A."/>
            <person name="Cunningham D."/>
            <person name="Erhart A."/>
            <person name="Billker O."/>
            <person name="Khan S.M."/>
            <person name="Stunnenberg H.G."/>
            <person name="Langhorne J."/>
            <person name="Holder A.A."/>
            <person name="Waters A.P."/>
            <person name="Newbold C.I."/>
            <person name="Pain A."/>
            <person name="Berriman M."/>
            <person name="Janse C.J."/>
        </authorList>
    </citation>
    <scope>NUCLEOTIDE SEQUENCE [LARGE SCALE GENOMIC DNA]</scope>
    <source>
        <strain evidence="10 11">17X</strain>
        <strain evidence="9 12">YM</strain>
    </source>
</reference>
<evidence type="ECO:0000256" key="3">
    <source>
        <dbReference type="ARBA" id="ARBA00022989"/>
    </source>
</evidence>
<evidence type="ECO:0000256" key="4">
    <source>
        <dbReference type="ARBA" id="ARBA00023136"/>
    </source>
</evidence>
<dbReference type="Proteomes" id="UP000072874">
    <property type="component" value="Chromosome 14"/>
</dbReference>
<reference evidence="10" key="3">
    <citation type="submission" date="2014-05" db="EMBL/GenBank/DDBJ databases">
        <authorList>
            <person name="Aslett M.A."/>
            <person name="De Silva N."/>
        </authorList>
    </citation>
    <scope>NUCLEOTIDE SEQUENCE</scope>
    <source>
        <strain evidence="10">17X</strain>
    </source>
</reference>
<keyword evidence="4 7" id="KW-0472">Membrane</keyword>
<evidence type="ECO:0000313" key="11">
    <source>
        <dbReference type="Proteomes" id="UP000072874"/>
    </source>
</evidence>
<dbReference type="VEuPathDB" id="PlasmoDB:Py17XNL_001401171"/>
<feature type="coiled-coil region" evidence="5">
    <location>
        <begin position="580"/>
        <end position="638"/>
    </location>
</feature>
<keyword evidence="3 7" id="KW-1133">Transmembrane helix</keyword>
<dbReference type="OrthoDB" id="342281at2759"/>
<reference evidence="10" key="4">
    <citation type="submission" date="2019-05" db="EMBL/GenBank/DDBJ databases">
        <authorList>
            <consortium name="Pathogen Informatics"/>
        </authorList>
    </citation>
    <scope>NUCLEOTIDE SEQUENCE</scope>
    <source>
        <strain evidence="10">17X</strain>
    </source>
</reference>
<evidence type="ECO:0000313" key="12">
    <source>
        <dbReference type="Proteomes" id="UP000072904"/>
    </source>
</evidence>
<evidence type="ECO:0000256" key="5">
    <source>
        <dbReference type="SAM" id="Coils"/>
    </source>
</evidence>
<evidence type="ECO:0000256" key="6">
    <source>
        <dbReference type="SAM" id="MobiDB-lite"/>
    </source>
</evidence>
<dbReference type="VEuPathDB" id="PlasmoDB:PY02748"/>
<dbReference type="Proteomes" id="UP000072904">
    <property type="component" value="Chromosome 14"/>
</dbReference>
<evidence type="ECO:0000313" key="9">
    <source>
        <dbReference type="EMBL" id="CDU20679.1"/>
    </source>
</evidence>
<evidence type="ECO:0000256" key="1">
    <source>
        <dbReference type="ARBA" id="ARBA00004370"/>
    </source>
</evidence>
<dbReference type="VEuPathDB" id="PlasmoDB:PY17X_1433100"/>
<organism evidence="9 12">
    <name type="scientific">Plasmodium yoelii</name>
    <dbReference type="NCBI Taxonomy" id="5861"/>
    <lineage>
        <taxon>Eukaryota</taxon>
        <taxon>Sar</taxon>
        <taxon>Alveolata</taxon>
        <taxon>Apicomplexa</taxon>
        <taxon>Aconoidasida</taxon>
        <taxon>Haemosporida</taxon>
        <taxon>Plasmodiidae</taxon>
        <taxon>Plasmodium</taxon>
        <taxon>Plasmodium (Vinckeia)</taxon>
    </lineage>
</organism>
<feature type="compositionally biased region" description="Basic and acidic residues" evidence="6">
    <location>
        <begin position="12"/>
        <end position="21"/>
    </location>
</feature>
<dbReference type="VEuPathDB" id="PlasmoDB:PYYM_1434800"/>
<dbReference type="GeneID" id="3829892"/>
<sequence length="871" mass="102487">MTIHTGNNRRHAKDEKNESKSKPKGRKGNSDNEANYNIDPHENEDNSLIQVLHSYEDFQNNKNYTKLKPCKTKETKFGRVRKTLIKIFSLSDLEVNEPNKNNFNRKKNGPNNVLLTSRMVMWNKIENNNDPMYDLKIESSHNKSFVNIIANYISMLLNDILNDRKGIAYIAIFMIVLSILITCISGFITIFNNAKIDLDTWGIIPSKSSYDGVNKFMGYLKLGEEESNKKIINQNKNTRQNSKAWKFQELFDDVKNKINESINLNFINKKESGNVSETYSNIKNKQKELENNFKRIETHLKKMESKLKTLQNDIISKTSDIDYFKNDSKKEVENIKKKLQDNYQLFQNKFVDYLKIIDDIKIDVSEKKKTIFNEIENKVHANQISIEEGISSKIEHQKNYFFEKFSKLEKQMEDIEISIANKTYSNFENNEFLKNGGDEKKNVYIYADKQIEDIKKITDEENKKLLTEYKKKQIETEEENINRNNYISKKLAIIEDIRKELDILKERTEASKTFLDKIFPNLELKMLKNVENKMKYYLEIYKKDIINELTETTVISNEKKYKNMALKQEKSQKEFFKKINIQINSQIKNIKEELNKSIDNALHSKEFKNDKDLIKKINQTNYNAIETLQEKVDELYNEFILDYNQIDWALESLGAKIVYKMTSYPLNKNDFIEKFLNQIVSFLPSEEIYGMVKPMGKDPSIILKPSNFPGDCFSFKGNTGKVTIHLPATINVTSVSIQHVHENISNNVNATPKYFSVYGVVDPNWPEHFEESNIDYNDFKNSSLYSCLHKEYGILYPNEILEKWIKHNKNPSVIHIGDFYFDRKKRISTYQTKHCFPFKRIIFEFTDNYGAPYTCIYRLKVHGQRCIRKLK</sequence>
<feature type="coiled-coil region" evidence="5">
    <location>
        <begin position="279"/>
        <end position="349"/>
    </location>
</feature>
<feature type="region of interest" description="Disordered" evidence="6">
    <location>
        <begin position="1"/>
        <end position="41"/>
    </location>
</feature>
<protein>
    <submittedName>
        <fullName evidence="10">SUN domain-containing protein, putative</fullName>
    </submittedName>
</protein>
<dbReference type="OMA" id="GAPYTCV"/>
<proteinExistence type="predicted"/>
<gene>
    <name evidence="10" type="ORF">PY17X_1433100</name>
    <name evidence="9" type="ORF">PYYM_1434800</name>
</gene>
<evidence type="ECO:0000313" key="10">
    <source>
        <dbReference type="EMBL" id="VTZ81642.1"/>
    </source>
</evidence>
<dbReference type="RefSeq" id="XP_730668.1">
    <property type="nucleotide sequence ID" value="XM_725575.1"/>
</dbReference>
<dbReference type="PROSITE" id="PS51469">
    <property type="entry name" value="SUN"/>
    <property type="match status" value="1"/>
</dbReference>
<keyword evidence="5" id="KW-0175">Coiled coil</keyword>
<dbReference type="GO" id="GO:0005635">
    <property type="term" value="C:nuclear envelope"/>
    <property type="evidence" value="ECO:0007669"/>
    <property type="project" value="TreeGrafter"/>
</dbReference>
<reference evidence="9" key="2">
    <citation type="submission" date="2014-05" db="EMBL/GenBank/DDBJ databases">
        <authorList>
            <person name="Aslett A.Martin."/>
            <person name="De Silva Nishadi"/>
        </authorList>
    </citation>
    <scope>NUCLEOTIDE SEQUENCE</scope>
    <source>
        <strain evidence="9">YM</strain>
    </source>
</reference>
<accession>A0A078KBX2</accession>